<feature type="domain" description="Protein kinase" evidence="23">
    <location>
        <begin position="5"/>
        <end position="285"/>
    </location>
</feature>
<evidence type="ECO:0000256" key="14">
    <source>
        <dbReference type="ARBA" id="ARBA00022840"/>
    </source>
</evidence>
<evidence type="ECO:0000256" key="20">
    <source>
        <dbReference type="ARBA" id="ARBA00048679"/>
    </source>
</evidence>
<comment type="catalytic activity">
    <reaction evidence="19">
        <text>L-threonyl-[protein] + ATP = O-phospho-L-threonyl-[protein] + ADP + H(+)</text>
        <dbReference type="Rhea" id="RHEA:46608"/>
        <dbReference type="Rhea" id="RHEA-COMP:11060"/>
        <dbReference type="Rhea" id="RHEA-COMP:11605"/>
        <dbReference type="ChEBI" id="CHEBI:15378"/>
        <dbReference type="ChEBI" id="CHEBI:30013"/>
        <dbReference type="ChEBI" id="CHEBI:30616"/>
        <dbReference type="ChEBI" id="CHEBI:61977"/>
        <dbReference type="ChEBI" id="CHEBI:456216"/>
        <dbReference type="EC" id="2.7.11.1"/>
    </reaction>
</comment>
<keyword evidence="18" id="KW-0966">Cell projection</keyword>
<keyword evidence="7" id="KW-0963">Cytoplasm</keyword>
<keyword evidence="9" id="KW-0597">Phosphoprotein</keyword>
<dbReference type="EC" id="2.7.11.1" evidence="6"/>
<feature type="compositionally biased region" description="Low complexity" evidence="22">
    <location>
        <begin position="324"/>
        <end position="334"/>
    </location>
</feature>
<dbReference type="AlphaFoldDB" id="A0AAQ6ABF5"/>
<comment type="catalytic activity">
    <reaction evidence="20">
        <text>L-seryl-[protein] + ATP = O-phospho-L-seryl-[protein] + ADP + H(+)</text>
        <dbReference type="Rhea" id="RHEA:17989"/>
        <dbReference type="Rhea" id="RHEA-COMP:9863"/>
        <dbReference type="Rhea" id="RHEA-COMP:11604"/>
        <dbReference type="ChEBI" id="CHEBI:15378"/>
        <dbReference type="ChEBI" id="CHEBI:29999"/>
        <dbReference type="ChEBI" id="CHEBI:30616"/>
        <dbReference type="ChEBI" id="CHEBI:83421"/>
        <dbReference type="ChEBI" id="CHEBI:456216"/>
        <dbReference type="EC" id="2.7.11.1"/>
    </reaction>
</comment>
<dbReference type="InterPro" id="IPR008271">
    <property type="entry name" value="Ser/Thr_kinase_AS"/>
</dbReference>
<dbReference type="Gene3D" id="3.30.200.20">
    <property type="entry name" value="Phosphorylase Kinase, domain 1"/>
    <property type="match status" value="1"/>
</dbReference>
<feature type="compositionally biased region" description="Polar residues" evidence="22">
    <location>
        <begin position="305"/>
        <end position="323"/>
    </location>
</feature>
<accession>A0AAQ6ABF5</accession>
<reference evidence="24 25" key="1">
    <citation type="submission" date="2022-01" db="EMBL/GenBank/DDBJ databases">
        <title>A chromosome-scale genome assembly of the false clownfish, Amphiprion ocellaris.</title>
        <authorList>
            <person name="Ryu T."/>
        </authorList>
    </citation>
    <scope>NUCLEOTIDE SEQUENCE [LARGE SCALE GENOMIC DNA]</scope>
</reference>
<dbReference type="InterPro" id="IPR000719">
    <property type="entry name" value="Prot_kinase_dom"/>
</dbReference>
<dbReference type="GeneTree" id="ENSGT00940000156581"/>
<dbReference type="Ensembl" id="ENSAOCT00000035861.1">
    <property type="protein sequence ID" value="ENSAOCP00000074614.1"/>
    <property type="gene ID" value="ENSAOCG00000016791.2"/>
</dbReference>
<evidence type="ECO:0000256" key="8">
    <source>
        <dbReference type="ARBA" id="ARBA00022527"/>
    </source>
</evidence>
<evidence type="ECO:0000256" key="6">
    <source>
        <dbReference type="ARBA" id="ARBA00012513"/>
    </source>
</evidence>
<evidence type="ECO:0000256" key="18">
    <source>
        <dbReference type="ARBA" id="ARBA00023273"/>
    </source>
</evidence>
<evidence type="ECO:0000256" key="11">
    <source>
        <dbReference type="ARBA" id="ARBA00022723"/>
    </source>
</evidence>
<evidence type="ECO:0000256" key="10">
    <source>
        <dbReference type="ARBA" id="ARBA00022679"/>
    </source>
</evidence>
<evidence type="ECO:0000256" key="7">
    <source>
        <dbReference type="ARBA" id="ARBA00022490"/>
    </source>
</evidence>
<evidence type="ECO:0000313" key="25">
    <source>
        <dbReference type="Proteomes" id="UP001501940"/>
    </source>
</evidence>
<comment type="cofactor">
    <cofactor evidence="1">
        <name>Mg(2+)</name>
        <dbReference type="ChEBI" id="CHEBI:18420"/>
    </cofactor>
</comment>
<reference evidence="24" key="2">
    <citation type="submission" date="2025-08" db="UniProtKB">
        <authorList>
            <consortium name="Ensembl"/>
        </authorList>
    </citation>
    <scope>IDENTIFICATION</scope>
</reference>
<feature type="region of interest" description="Disordered" evidence="22">
    <location>
        <begin position="295"/>
        <end position="355"/>
    </location>
</feature>
<evidence type="ECO:0000256" key="16">
    <source>
        <dbReference type="ARBA" id="ARBA00023212"/>
    </source>
</evidence>
<reference evidence="24" key="3">
    <citation type="submission" date="2025-09" db="UniProtKB">
        <authorList>
            <consortium name="Ensembl"/>
        </authorList>
    </citation>
    <scope>IDENTIFICATION</scope>
</reference>
<evidence type="ECO:0000313" key="24">
    <source>
        <dbReference type="Ensembl" id="ENSAOCP00000074614.1"/>
    </source>
</evidence>
<evidence type="ECO:0000256" key="1">
    <source>
        <dbReference type="ARBA" id="ARBA00001946"/>
    </source>
</evidence>
<evidence type="ECO:0000259" key="23">
    <source>
        <dbReference type="PROSITE" id="PS50011"/>
    </source>
</evidence>
<dbReference type="GO" id="GO:0046872">
    <property type="term" value="F:metal ion binding"/>
    <property type="evidence" value="ECO:0007669"/>
    <property type="project" value="UniProtKB-KW"/>
</dbReference>
<keyword evidence="12 21" id="KW-0547">Nucleotide-binding</keyword>
<keyword evidence="11" id="KW-0479">Metal-binding</keyword>
<dbReference type="GO" id="GO:0005634">
    <property type="term" value="C:nucleus"/>
    <property type="evidence" value="ECO:0007669"/>
    <property type="project" value="UniProtKB-SubCell"/>
</dbReference>
<dbReference type="Proteomes" id="UP001501940">
    <property type="component" value="Chromosome 22"/>
</dbReference>
<feature type="compositionally biased region" description="Polar residues" evidence="22">
    <location>
        <begin position="409"/>
        <end position="418"/>
    </location>
</feature>
<keyword evidence="10" id="KW-0808">Transferase</keyword>
<keyword evidence="13" id="KW-0418">Kinase</keyword>
<dbReference type="Gene3D" id="1.10.510.10">
    <property type="entry name" value="Transferase(Phosphotransferase) domain 1"/>
    <property type="match status" value="1"/>
</dbReference>
<protein>
    <recommendedName>
        <fullName evidence="6">non-specific serine/threonine protein kinase</fullName>
        <ecNumber evidence="6">2.7.11.1</ecNumber>
    </recommendedName>
</protein>
<dbReference type="SMART" id="SM00220">
    <property type="entry name" value="S_TKc"/>
    <property type="match status" value="1"/>
</dbReference>
<comment type="similarity">
    <text evidence="5">Belongs to the protein kinase superfamily. CMGC Ser/Thr protein kinase family. CDC2/CDKX subfamily.</text>
</comment>
<evidence type="ECO:0000256" key="3">
    <source>
        <dbReference type="ARBA" id="ARBA00004138"/>
    </source>
</evidence>
<evidence type="ECO:0000256" key="19">
    <source>
        <dbReference type="ARBA" id="ARBA00047899"/>
    </source>
</evidence>
<evidence type="ECO:0000256" key="12">
    <source>
        <dbReference type="ARBA" id="ARBA00022741"/>
    </source>
</evidence>
<comment type="subcellular location">
    <subcellularLocation>
        <location evidence="3">Cell projection</location>
        <location evidence="3">Cilium</location>
    </subcellularLocation>
    <subcellularLocation>
        <location evidence="4">Cytoplasm</location>
        <location evidence="4">Cytoskeleton</location>
    </subcellularLocation>
    <subcellularLocation>
        <location evidence="2">Nucleus</location>
    </subcellularLocation>
</comment>
<name>A0AAQ6ABF5_AMPOC</name>
<feature type="binding site" evidence="21">
    <location>
        <position position="34"/>
    </location>
    <ligand>
        <name>ATP</name>
        <dbReference type="ChEBI" id="CHEBI:30616"/>
    </ligand>
</feature>
<organism evidence="24 25">
    <name type="scientific">Amphiprion ocellaris</name>
    <name type="common">Clown anemonefish</name>
    <dbReference type="NCBI Taxonomy" id="80972"/>
    <lineage>
        <taxon>Eukaryota</taxon>
        <taxon>Metazoa</taxon>
        <taxon>Chordata</taxon>
        <taxon>Craniata</taxon>
        <taxon>Vertebrata</taxon>
        <taxon>Euteleostomi</taxon>
        <taxon>Actinopterygii</taxon>
        <taxon>Neopterygii</taxon>
        <taxon>Teleostei</taxon>
        <taxon>Neoteleostei</taxon>
        <taxon>Acanthomorphata</taxon>
        <taxon>Ovalentaria</taxon>
        <taxon>Pomacentridae</taxon>
        <taxon>Amphiprion</taxon>
    </lineage>
</organism>
<evidence type="ECO:0000256" key="4">
    <source>
        <dbReference type="ARBA" id="ARBA00004245"/>
    </source>
</evidence>
<evidence type="ECO:0000256" key="22">
    <source>
        <dbReference type="SAM" id="MobiDB-lite"/>
    </source>
</evidence>
<dbReference type="InterPro" id="IPR011009">
    <property type="entry name" value="Kinase-like_dom_sf"/>
</dbReference>
<dbReference type="InterPro" id="IPR017441">
    <property type="entry name" value="Protein_kinase_ATP_BS"/>
</dbReference>
<keyword evidence="8" id="KW-0723">Serine/threonine-protein kinase</keyword>
<feature type="region of interest" description="Disordered" evidence="22">
    <location>
        <begin position="397"/>
        <end position="427"/>
    </location>
</feature>
<evidence type="ECO:0000256" key="13">
    <source>
        <dbReference type="ARBA" id="ARBA00022777"/>
    </source>
</evidence>
<evidence type="ECO:0000256" key="21">
    <source>
        <dbReference type="PROSITE-ProRule" id="PRU10141"/>
    </source>
</evidence>
<proteinExistence type="inferred from homology"/>
<dbReference type="GO" id="GO:0004674">
    <property type="term" value="F:protein serine/threonine kinase activity"/>
    <property type="evidence" value="ECO:0007669"/>
    <property type="project" value="UniProtKB-KW"/>
</dbReference>
<dbReference type="PROSITE" id="PS00108">
    <property type="entry name" value="PROTEIN_KINASE_ST"/>
    <property type="match status" value="1"/>
</dbReference>
<keyword evidence="16" id="KW-0206">Cytoskeleton</keyword>
<dbReference type="Pfam" id="PF00069">
    <property type="entry name" value="Pkinase"/>
    <property type="match status" value="1"/>
</dbReference>
<keyword evidence="14 21" id="KW-0067">ATP-binding</keyword>
<sequence length="591" mass="67318">MMNRYTTLKQLGDGTYGSVLMGRSNESGELVAIKRMKRKFYSWEECMNLREVKSLKKLNHANVVKLKEVIRENDHLYFVFEYMKENLYQLMKDRKKLFPESVIRNISFQILQGLSFIHKHGFFHRDMKPENLLCMGPELVKIADFGLAREIRSKPPYTDYVSTRWYRAPEVLLRSSTYSSPIDLWAVGCIMAELYTLRPLFPGNSEVDEIFKICQVLGTVKKTDWPEGYQLASAMNFRFPQCVPTHLKTLIPNASNEAIALMRDMLQWDPKKRPTAVQALRYPYFQVGQILGPRPQSQEVKKVQTRPQAQKQASESKADPQQFSSESKASTSSSRNHQQHQPLKQIPLPQAEGKPGVSGFMKSLPYFCLILNEMKHEDNIGMGVLKSGRRRWGQMVAKTSDSWEESDPSETSASNSKKPSLGNAEERSPKEHSFAYAAVTSHAFTAVVSVSKVMCVFVYYPILHLFVVWKPMLIGYLESVIRKHTKKCKALSYVSFLKGNFISTKYNLSGGYIPSFQKKEVGSVGQRIQLAPLAGQHANYESWKRRTDRTQMKGSSYSALGKTSGNLLTRAPAVQPVHGRVDWTSKYGGNR</sequence>
<dbReference type="InterPro" id="IPR050117">
    <property type="entry name" value="MAPK"/>
</dbReference>
<evidence type="ECO:0000256" key="5">
    <source>
        <dbReference type="ARBA" id="ARBA00006485"/>
    </source>
</evidence>
<keyword evidence="15" id="KW-0460">Magnesium</keyword>
<keyword evidence="25" id="KW-1185">Reference proteome</keyword>
<dbReference type="FunFam" id="1.10.510.10:FF:000104">
    <property type="entry name" value="serine/threonine-protein kinase MAK isoform X1"/>
    <property type="match status" value="1"/>
</dbReference>
<gene>
    <name evidence="24" type="primary">MAK</name>
</gene>
<evidence type="ECO:0000256" key="15">
    <source>
        <dbReference type="ARBA" id="ARBA00022842"/>
    </source>
</evidence>
<dbReference type="PANTHER" id="PTHR24055">
    <property type="entry name" value="MITOGEN-ACTIVATED PROTEIN KINASE"/>
    <property type="match status" value="1"/>
</dbReference>
<dbReference type="SUPFAM" id="SSF56112">
    <property type="entry name" value="Protein kinase-like (PK-like)"/>
    <property type="match status" value="1"/>
</dbReference>
<evidence type="ECO:0000256" key="9">
    <source>
        <dbReference type="ARBA" id="ARBA00022553"/>
    </source>
</evidence>
<evidence type="ECO:0000256" key="2">
    <source>
        <dbReference type="ARBA" id="ARBA00004123"/>
    </source>
</evidence>
<dbReference type="FunFam" id="3.30.200.20:FF:000071">
    <property type="entry name" value="serine/threonine-protein kinase MAK isoform X1"/>
    <property type="match status" value="1"/>
</dbReference>
<dbReference type="PROSITE" id="PS50011">
    <property type="entry name" value="PROTEIN_KINASE_DOM"/>
    <property type="match status" value="1"/>
</dbReference>
<dbReference type="GO" id="GO:0005929">
    <property type="term" value="C:cilium"/>
    <property type="evidence" value="ECO:0007669"/>
    <property type="project" value="UniProtKB-SubCell"/>
</dbReference>
<dbReference type="GO" id="GO:0005856">
    <property type="term" value="C:cytoskeleton"/>
    <property type="evidence" value="ECO:0007669"/>
    <property type="project" value="UniProtKB-SubCell"/>
</dbReference>
<dbReference type="CDD" id="cd07830">
    <property type="entry name" value="STKc_MAK_like"/>
    <property type="match status" value="1"/>
</dbReference>
<evidence type="ECO:0000256" key="17">
    <source>
        <dbReference type="ARBA" id="ARBA00023242"/>
    </source>
</evidence>
<dbReference type="PROSITE" id="PS00107">
    <property type="entry name" value="PROTEIN_KINASE_ATP"/>
    <property type="match status" value="1"/>
</dbReference>
<dbReference type="GO" id="GO:0005524">
    <property type="term" value="F:ATP binding"/>
    <property type="evidence" value="ECO:0007669"/>
    <property type="project" value="UniProtKB-UniRule"/>
</dbReference>
<keyword evidence="17" id="KW-0539">Nucleus</keyword>